<dbReference type="Proteomes" id="UP000019024">
    <property type="component" value="Plasmid unnamed"/>
</dbReference>
<feature type="region of interest" description="Disordered" evidence="1">
    <location>
        <begin position="1"/>
        <end position="34"/>
    </location>
</feature>
<reference evidence="2 3" key="1">
    <citation type="submission" date="2014-01" db="EMBL/GenBank/DDBJ databases">
        <authorList>
            <consortium name="DOE Joint Genome Institute"/>
            <person name="Anderson I."/>
            <person name="Huntemann M."/>
            <person name="Han J."/>
            <person name="Chen A."/>
            <person name="Kyrpides N."/>
            <person name="Mavromatis K."/>
            <person name="Markowitz V."/>
            <person name="Palaniappan K."/>
            <person name="Ivanova N."/>
            <person name="Schaumberg A."/>
            <person name="Pati A."/>
            <person name="Liolios K."/>
            <person name="Nordberg H.P."/>
            <person name="Cantor M.N."/>
            <person name="Hua S.X."/>
            <person name="Woyke T."/>
        </authorList>
    </citation>
    <scope>NUCLEOTIDE SEQUENCE [LARGE SCALE GENOMIC DNA]</scope>
    <source>
        <strain evidence="2 3">XH-48</strain>
        <plasmid evidence="3">1</plasmid>
    </source>
</reference>
<geneLocation type="plasmid" evidence="2">
    <name>unnamed</name>
</geneLocation>
<organism evidence="2 3">
    <name type="scientific">Halostagnicola larsenii XH-48</name>
    <dbReference type="NCBI Taxonomy" id="797299"/>
    <lineage>
        <taxon>Archaea</taxon>
        <taxon>Methanobacteriati</taxon>
        <taxon>Methanobacteriota</taxon>
        <taxon>Stenosarchaea group</taxon>
        <taxon>Halobacteria</taxon>
        <taxon>Halobacteriales</taxon>
        <taxon>Natrialbaceae</taxon>
        <taxon>Halostagnicola</taxon>
    </lineage>
</organism>
<dbReference type="EMBL" id="CP007056">
    <property type="protein sequence ID" value="AHG01616.1"/>
    <property type="molecule type" value="Genomic_DNA"/>
</dbReference>
<dbReference type="HOGENOM" id="CLU_3371304_0_0_2"/>
<dbReference type="AlphaFoldDB" id="W0JSF4"/>
<keyword evidence="3" id="KW-1185">Reference proteome</keyword>
<evidence type="ECO:0000313" key="2">
    <source>
        <dbReference type="EMBL" id="AHG01616.1"/>
    </source>
</evidence>
<sequence length="34" mass="4125">MKRKNERAETKRKSTRQRAIQQRLATKSLRSTHE</sequence>
<feature type="compositionally biased region" description="Polar residues" evidence="1">
    <location>
        <begin position="17"/>
        <end position="34"/>
    </location>
</feature>
<evidence type="ECO:0000256" key="1">
    <source>
        <dbReference type="SAM" id="MobiDB-lite"/>
    </source>
</evidence>
<protein>
    <submittedName>
        <fullName evidence="2">Uncharacterized protein</fullName>
    </submittedName>
</protein>
<dbReference type="KEGG" id="hlr:HALLA_04245"/>
<keyword evidence="2" id="KW-0614">Plasmid</keyword>
<name>W0JSF4_9EURY</name>
<accession>W0JSF4</accession>
<evidence type="ECO:0000313" key="3">
    <source>
        <dbReference type="Proteomes" id="UP000019024"/>
    </source>
</evidence>
<gene>
    <name evidence="2" type="ORF">HALLA_04245</name>
</gene>
<feature type="compositionally biased region" description="Basic and acidic residues" evidence="1">
    <location>
        <begin position="1"/>
        <end position="12"/>
    </location>
</feature>
<proteinExistence type="predicted"/>